<dbReference type="GO" id="GO:0000209">
    <property type="term" value="P:protein polyubiquitination"/>
    <property type="evidence" value="ECO:0007669"/>
    <property type="project" value="TreeGrafter"/>
</dbReference>
<proteinExistence type="predicted"/>
<dbReference type="GeneID" id="8862753"/>
<dbReference type="Pfam" id="PF17170">
    <property type="entry name" value="DUF5128"/>
    <property type="match status" value="1"/>
</dbReference>
<accession>D2VWQ5</accession>
<dbReference type="Pfam" id="PF01436">
    <property type="entry name" value="NHL"/>
    <property type="match status" value="1"/>
</dbReference>
<dbReference type="PROSITE" id="PS51125">
    <property type="entry name" value="NHL"/>
    <property type="match status" value="3"/>
</dbReference>
<name>D2VWQ5_NAEGR</name>
<dbReference type="CDD" id="cd05819">
    <property type="entry name" value="NHL"/>
    <property type="match status" value="1"/>
</dbReference>
<feature type="repeat" description="NHL" evidence="2">
    <location>
        <begin position="59"/>
        <end position="90"/>
    </location>
</feature>
<dbReference type="EMBL" id="GG738905">
    <property type="protein sequence ID" value="EFC38738.1"/>
    <property type="molecule type" value="Genomic_DNA"/>
</dbReference>
<dbReference type="Gene3D" id="2.120.10.30">
    <property type="entry name" value="TolB, C-terminal domain"/>
    <property type="match status" value="2"/>
</dbReference>
<dbReference type="KEGG" id="ngr:NAEGRDRAFT_73466"/>
<dbReference type="GO" id="GO:0061630">
    <property type="term" value="F:ubiquitin protein ligase activity"/>
    <property type="evidence" value="ECO:0007669"/>
    <property type="project" value="TreeGrafter"/>
</dbReference>
<dbReference type="OrthoDB" id="342730at2759"/>
<dbReference type="PANTHER" id="PTHR24104:SF25">
    <property type="entry name" value="PROTEIN LIN-41"/>
    <property type="match status" value="1"/>
</dbReference>
<dbReference type="GO" id="GO:0008270">
    <property type="term" value="F:zinc ion binding"/>
    <property type="evidence" value="ECO:0007669"/>
    <property type="project" value="UniProtKB-KW"/>
</dbReference>
<dbReference type="GO" id="GO:0043161">
    <property type="term" value="P:proteasome-mediated ubiquitin-dependent protein catabolic process"/>
    <property type="evidence" value="ECO:0007669"/>
    <property type="project" value="TreeGrafter"/>
</dbReference>
<reference evidence="3 4" key="1">
    <citation type="journal article" date="2010" name="Cell">
        <title>The genome of Naegleria gruberi illuminates early eukaryotic versatility.</title>
        <authorList>
            <person name="Fritz-Laylin L.K."/>
            <person name="Prochnik S.E."/>
            <person name="Ginger M.L."/>
            <person name="Dacks J.B."/>
            <person name="Carpenter M.L."/>
            <person name="Field M.C."/>
            <person name="Kuo A."/>
            <person name="Paredez A."/>
            <person name="Chapman J."/>
            <person name="Pham J."/>
            <person name="Shu S."/>
            <person name="Neupane R."/>
            <person name="Cipriano M."/>
            <person name="Mancuso J."/>
            <person name="Tu H."/>
            <person name="Salamov A."/>
            <person name="Lindquist E."/>
            <person name="Shapiro H."/>
            <person name="Lucas S."/>
            <person name="Grigoriev I.V."/>
            <person name="Cande W.Z."/>
            <person name="Fulton C."/>
            <person name="Rokhsar D.S."/>
            <person name="Dawson S.C."/>
        </authorList>
    </citation>
    <scope>NUCLEOTIDE SEQUENCE [LARGE SCALE GENOMIC DNA]</scope>
    <source>
        <strain evidence="3 4">NEG-M</strain>
    </source>
</reference>
<dbReference type="OMA" id="FGKLIWK"/>
<dbReference type="AlphaFoldDB" id="D2VWQ5"/>
<dbReference type="SUPFAM" id="SSF101898">
    <property type="entry name" value="NHL repeat"/>
    <property type="match status" value="1"/>
</dbReference>
<dbReference type="InterPro" id="IPR011042">
    <property type="entry name" value="6-blade_b-propeller_TolB-like"/>
</dbReference>
<dbReference type="PANTHER" id="PTHR24104">
    <property type="entry name" value="E3 UBIQUITIN-PROTEIN LIGASE NHLRC1-RELATED"/>
    <property type="match status" value="1"/>
</dbReference>
<dbReference type="eggNOG" id="KOG2177">
    <property type="taxonomic scope" value="Eukaryota"/>
</dbReference>
<evidence type="ECO:0000313" key="3">
    <source>
        <dbReference type="EMBL" id="EFC38738.1"/>
    </source>
</evidence>
<feature type="repeat" description="NHL" evidence="2">
    <location>
        <begin position="180"/>
        <end position="223"/>
    </location>
</feature>
<evidence type="ECO:0000256" key="1">
    <source>
        <dbReference type="ARBA" id="ARBA00022737"/>
    </source>
</evidence>
<dbReference type="RefSeq" id="XP_002671482.1">
    <property type="nucleotide sequence ID" value="XM_002671436.1"/>
</dbReference>
<feature type="repeat" description="NHL" evidence="2">
    <location>
        <begin position="227"/>
        <end position="271"/>
    </location>
</feature>
<keyword evidence="4" id="KW-1185">Reference proteome</keyword>
<protein>
    <submittedName>
        <fullName evidence="3">Predicted protein</fullName>
    </submittedName>
</protein>
<dbReference type="InParanoid" id="D2VWQ5"/>
<dbReference type="InterPro" id="IPR050952">
    <property type="entry name" value="TRIM-NHL_E3_ligases"/>
</dbReference>
<evidence type="ECO:0000256" key="2">
    <source>
        <dbReference type="PROSITE-ProRule" id="PRU00504"/>
    </source>
</evidence>
<gene>
    <name evidence="3" type="ORF">NAEGRDRAFT_73466</name>
</gene>
<keyword evidence="1" id="KW-0677">Repeat</keyword>
<dbReference type="Proteomes" id="UP000006671">
    <property type="component" value="Unassembled WGS sequence"/>
</dbReference>
<organism evidence="4">
    <name type="scientific">Naegleria gruberi</name>
    <name type="common">Amoeba</name>
    <dbReference type="NCBI Taxonomy" id="5762"/>
    <lineage>
        <taxon>Eukaryota</taxon>
        <taxon>Discoba</taxon>
        <taxon>Heterolobosea</taxon>
        <taxon>Tetramitia</taxon>
        <taxon>Eutetramitia</taxon>
        <taxon>Vahlkampfiidae</taxon>
        <taxon>Naegleria</taxon>
    </lineage>
</organism>
<dbReference type="VEuPathDB" id="AmoebaDB:NAEGRDRAFT_73466"/>
<dbReference type="InterPro" id="IPR001258">
    <property type="entry name" value="NHL_repeat"/>
</dbReference>
<evidence type="ECO:0000313" key="4">
    <source>
        <dbReference type="Proteomes" id="UP000006671"/>
    </source>
</evidence>
<sequence>MSDDDDFTDEMFYDDDDLQEEEELDWQTVVEEEDGKEVMINTNNVRYCYKKILGVNRRFSNPYDMCVDNNQELIFVCDSGNNAIQVFELNTYEWKYKIDCGADIPFYIEFNPEDSTILFGSNDNTLYKYSVFGKLIWKTTGGFNLPSGIAIDFNSKERNIYLCDQANNRILVLDSNGNYVREFGKHGSGNLEFIQSRNICFGNDDNLIITDRYNHRVQIISKEGKFIKSFGKRGRENGEFNEPCSVCVEKRTGNIYVSDSFNDRIQIFTSEGEYLESVTGVDYPLGISLNDRNGDLLVTEWRSGRVVILKDNFFISRYEEHIRRKMYKTTWRCDVSITSVDDCE</sequence>